<dbReference type="RefSeq" id="WP_144686679.1">
    <property type="nucleotide sequence ID" value="NZ_VLLC01000046.1"/>
</dbReference>
<organism evidence="3 4">
    <name type="scientific">Desulfobotulus alkaliphilus</name>
    <dbReference type="NCBI Taxonomy" id="622671"/>
    <lineage>
        <taxon>Bacteria</taxon>
        <taxon>Pseudomonadati</taxon>
        <taxon>Thermodesulfobacteriota</taxon>
        <taxon>Desulfobacteria</taxon>
        <taxon>Desulfobacterales</taxon>
        <taxon>Desulfobacteraceae</taxon>
        <taxon>Desulfobotulus</taxon>
    </lineage>
</organism>
<evidence type="ECO:0000256" key="1">
    <source>
        <dbReference type="SAM" id="MobiDB-lite"/>
    </source>
</evidence>
<protein>
    <submittedName>
        <fullName evidence="3">Uncharacterized protein</fullName>
    </submittedName>
</protein>
<proteinExistence type="predicted"/>
<gene>
    <name evidence="3" type="ORF">LZ24_03203</name>
</gene>
<feature type="transmembrane region" description="Helical" evidence="2">
    <location>
        <begin position="162"/>
        <end position="183"/>
    </location>
</feature>
<feature type="region of interest" description="Disordered" evidence="1">
    <location>
        <begin position="223"/>
        <end position="245"/>
    </location>
</feature>
<evidence type="ECO:0000256" key="2">
    <source>
        <dbReference type="SAM" id="Phobius"/>
    </source>
</evidence>
<name>A0A562R6B7_9BACT</name>
<keyword evidence="2" id="KW-1133">Transmembrane helix</keyword>
<feature type="transmembrane region" description="Helical" evidence="2">
    <location>
        <begin position="74"/>
        <end position="101"/>
    </location>
</feature>
<dbReference type="EMBL" id="VLLC01000046">
    <property type="protein sequence ID" value="TWI63916.1"/>
    <property type="molecule type" value="Genomic_DNA"/>
</dbReference>
<dbReference type="AlphaFoldDB" id="A0A562R6B7"/>
<dbReference type="Proteomes" id="UP000318307">
    <property type="component" value="Unassembled WGS sequence"/>
</dbReference>
<dbReference type="OrthoDB" id="9820204at2"/>
<keyword evidence="2" id="KW-0812">Transmembrane</keyword>
<comment type="caution">
    <text evidence="3">The sequence shown here is derived from an EMBL/GenBank/DDBJ whole genome shotgun (WGS) entry which is preliminary data.</text>
</comment>
<keyword evidence="2" id="KW-0472">Membrane</keyword>
<sequence>MDDDHLKKYRSKQSFSGMARLFSKDEVKVFFKKFVYLVMFIEVAIFIGCWMFQLGLLGEGRLEHGTQPFPWKTYLLFAFLAPLAMTFLLGIVVSAFNLFLFGEESLKPKSASGESPGWLHTLLQIPFLFMMLFLGLAAGALYRMDEILFFLDHAGAAFLDVFRVVGILLVICGTAAGILWMILGYRLKIKALEYQYKAEVLQCLPSAEDPAAGAVLLPEDFSDPSAVAPPAPGRQPKDGVKGKRPAVRKVKKVLNVL</sequence>
<feature type="transmembrane region" description="Helical" evidence="2">
    <location>
        <begin position="122"/>
        <end position="142"/>
    </location>
</feature>
<feature type="transmembrane region" description="Helical" evidence="2">
    <location>
        <begin position="34"/>
        <end position="54"/>
    </location>
</feature>
<evidence type="ECO:0000313" key="3">
    <source>
        <dbReference type="EMBL" id="TWI63916.1"/>
    </source>
</evidence>
<accession>A0A562R6B7</accession>
<keyword evidence="4" id="KW-1185">Reference proteome</keyword>
<reference evidence="3 4" key="1">
    <citation type="submission" date="2019-07" db="EMBL/GenBank/DDBJ databases">
        <title>Genome sequencing of 100 strains of the haloalkaliphilic chemolithoautotrophic sulfur-oxidizing bacterium Thioalkalivibrio.</title>
        <authorList>
            <person name="Muyzer G."/>
        </authorList>
    </citation>
    <scope>NUCLEOTIDE SEQUENCE [LARGE SCALE GENOMIC DNA]</scope>
    <source>
        <strain evidence="3 4">ASO4-4</strain>
    </source>
</reference>
<evidence type="ECO:0000313" key="4">
    <source>
        <dbReference type="Proteomes" id="UP000318307"/>
    </source>
</evidence>